<dbReference type="AlphaFoldDB" id="A0ABD1N9B9"/>
<dbReference type="InterPro" id="IPR032799">
    <property type="entry name" value="TAXi_C"/>
</dbReference>
<dbReference type="InterPro" id="IPR051708">
    <property type="entry name" value="Plant_Aspart_Prot_A1"/>
</dbReference>
<evidence type="ECO:0000313" key="6">
    <source>
        <dbReference type="Proteomes" id="UP001603857"/>
    </source>
</evidence>
<evidence type="ECO:0000313" key="5">
    <source>
        <dbReference type="EMBL" id="KAL2344707.1"/>
    </source>
</evidence>
<dbReference type="Pfam" id="PF14541">
    <property type="entry name" value="TAXi_C"/>
    <property type="match status" value="1"/>
</dbReference>
<dbReference type="PANTHER" id="PTHR47967">
    <property type="entry name" value="OS07G0603500 PROTEIN-RELATED"/>
    <property type="match status" value="1"/>
</dbReference>
<name>A0ABD1N9B9_9FABA</name>
<evidence type="ECO:0000259" key="4">
    <source>
        <dbReference type="Pfam" id="PF14541"/>
    </source>
</evidence>
<reference evidence="5 6" key="1">
    <citation type="submission" date="2024-08" db="EMBL/GenBank/DDBJ databases">
        <title>Insights into the chromosomal genome structure of Flemingia macrophylla.</title>
        <authorList>
            <person name="Ding Y."/>
            <person name="Zhao Y."/>
            <person name="Bi W."/>
            <person name="Wu M."/>
            <person name="Zhao G."/>
            <person name="Gong Y."/>
            <person name="Li W."/>
            <person name="Zhang P."/>
        </authorList>
    </citation>
    <scope>NUCLEOTIDE SEQUENCE [LARGE SCALE GENOMIC DNA]</scope>
    <source>
        <strain evidence="5">DYQJB</strain>
        <tissue evidence="5">Leaf</tissue>
    </source>
</reference>
<keyword evidence="2" id="KW-0378">Hydrolase</keyword>
<dbReference type="SUPFAM" id="SSF50630">
    <property type="entry name" value="Acid proteases"/>
    <property type="match status" value="1"/>
</dbReference>
<dbReference type="EMBL" id="JBGMDY010000002">
    <property type="protein sequence ID" value="KAL2344707.1"/>
    <property type="molecule type" value="Genomic_DNA"/>
</dbReference>
<organism evidence="5 6">
    <name type="scientific">Flemingia macrophylla</name>
    <dbReference type="NCBI Taxonomy" id="520843"/>
    <lineage>
        <taxon>Eukaryota</taxon>
        <taxon>Viridiplantae</taxon>
        <taxon>Streptophyta</taxon>
        <taxon>Embryophyta</taxon>
        <taxon>Tracheophyta</taxon>
        <taxon>Spermatophyta</taxon>
        <taxon>Magnoliopsida</taxon>
        <taxon>eudicotyledons</taxon>
        <taxon>Gunneridae</taxon>
        <taxon>Pentapetalae</taxon>
        <taxon>rosids</taxon>
        <taxon>fabids</taxon>
        <taxon>Fabales</taxon>
        <taxon>Fabaceae</taxon>
        <taxon>Papilionoideae</taxon>
        <taxon>50 kb inversion clade</taxon>
        <taxon>NPAAA clade</taxon>
        <taxon>indigoferoid/millettioid clade</taxon>
        <taxon>Phaseoleae</taxon>
        <taxon>Flemingia</taxon>
    </lineage>
</organism>
<dbReference type="Proteomes" id="UP001603857">
    <property type="component" value="Unassembled WGS sequence"/>
</dbReference>
<gene>
    <name evidence="5" type="ORF">Fmac_005992</name>
</gene>
<dbReference type="GO" id="GO:0008233">
    <property type="term" value="F:peptidase activity"/>
    <property type="evidence" value="ECO:0007669"/>
    <property type="project" value="UniProtKB-KW"/>
</dbReference>
<feature type="compositionally biased region" description="Basic residues" evidence="3">
    <location>
        <begin position="176"/>
        <end position="190"/>
    </location>
</feature>
<keyword evidence="6" id="KW-1185">Reference proteome</keyword>
<dbReference type="InterPro" id="IPR021109">
    <property type="entry name" value="Peptidase_aspartic_dom_sf"/>
</dbReference>
<keyword evidence="1" id="KW-0645">Protease</keyword>
<feature type="region of interest" description="Disordered" evidence="3">
    <location>
        <begin position="172"/>
        <end position="198"/>
    </location>
</feature>
<dbReference type="Gene3D" id="2.40.70.10">
    <property type="entry name" value="Acid Proteases"/>
    <property type="match status" value="1"/>
</dbReference>
<protein>
    <recommendedName>
        <fullName evidence="4">Xylanase inhibitor C-terminal domain-containing protein</fullName>
    </recommendedName>
</protein>
<sequence length="198" mass="22433">MFFFLKCLEDGCRSLLKCVDSSSLCKLNQQESALLFSTQVNATSFSYYLVDRDSGVVSTLEFDSSLLHNVVITSLLQNPDLDMFYYLELKGFSAGGEALEVPNASFAVDAASGDNIIMDSGTAVTKLWSQVYEKLKEAFVRGTKGLLKAKGVLLFDTCYDISSMIVWKKKEEGRMKKEKRRKREERKKGKKKEEERKE</sequence>
<accession>A0ABD1N9B9</accession>
<evidence type="ECO:0000256" key="1">
    <source>
        <dbReference type="ARBA" id="ARBA00022670"/>
    </source>
</evidence>
<dbReference type="PANTHER" id="PTHR47967:SF60">
    <property type="entry name" value="PROTEIN ASPARTIC PROTEASE IN GUARD CELL 1-LIKE"/>
    <property type="match status" value="1"/>
</dbReference>
<proteinExistence type="predicted"/>
<evidence type="ECO:0000256" key="2">
    <source>
        <dbReference type="ARBA" id="ARBA00022801"/>
    </source>
</evidence>
<dbReference type="GO" id="GO:0006508">
    <property type="term" value="P:proteolysis"/>
    <property type="evidence" value="ECO:0007669"/>
    <property type="project" value="UniProtKB-KW"/>
</dbReference>
<evidence type="ECO:0000256" key="3">
    <source>
        <dbReference type="SAM" id="MobiDB-lite"/>
    </source>
</evidence>
<comment type="caution">
    <text evidence="5">The sequence shown here is derived from an EMBL/GenBank/DDBJ whole genome shotgun (WGS) entry which is preliminary data.</text>
</comment>
<feature type="domain" description="Xylanase inhibitor C-terminal" evidence="4">
    <location>
        <begin position="85"/>
        <end position="164"/>
    </location>
</feature>